<protein>
    <submittedName>
        <fullName evidence="2">Uncharacterized protein</fullName>
    </submittedName>
</protein>
<dbReference type="Proteomes" id="UP001485043">
    <property type="component" value="Unassembled WGS sequence"/>
</dbReference>
<gene>
    <name evidence="2" type="ORF">WJX84_001553</name>
</gene>
<sequence length="138" mass="15037">MQSRGKLLSLLDSAGHGPCGATSFRKLCHSIYTAHNPLAKITPSVQPHPQIVIQAATCAIQGSGVAAADEEDARVEVVFAGSQAHNVQLEGLIDDLRAELKESKDRLGESGEQWRRQRQQMLAQLQEAGRQLQQTAER</sequence>
<proteinExistence type="predicted"/>
<feature type="coiled-coil region" evidence="1">
    <location>
        <begin position="86"/>
        <end position="138"/>
    </location>
</feature>
<feature type="non-terminal residue" evidence="2">
    <location>
        <position position="138"/>
    </location>
</feature>
<name>A0AAW1RTL4_9CHLO</name>
<accession>A0AAW1RTL4</accession>
<evidence type="ECO:0000313" key="2">
    <source>
        <dbReference type="EMBL" id="KAK9837055.1"/>
    </source>
</evidence>
<evidence type="ECO:0000313" key="3">
    <source>
        <dbReference type="Proteomes" id="UP001485043"/>
    </source>
</evidence>
<reference evidence="2 3" key="1">
    <citation type="journal article" date="2024" name="Nat. Commun.">
        <title>Phylogenomics reveals the evolutionary origins of lichenization in chlorophyte algae.</title>
        <authorList>
            <person name="Puginier C."/>
            <person name="Libourel C."/>
            <person name="Otte J."/>
            <person name="Skaloud P."/>
            <person name="Haon M."/>
            <person name="Grisel S."/>
            <person name="Petersen M."/>
            <person name="Berrin J.G."/>
            <person name="Delaux P.M."/>
            <person name="Dal Grande F."/>
            <person name="Keller J."/>
        </authorList>
    </citation>
    <scope>NUCLEOTIDE SEQUENCE [LARGE SCALE GENOMIC DNA]</scope>
    <source>
        <strain evidence="2 3">SAG 2523</strain>
    </source>
</reference>
<evidence type="ECO:0000256" key="1">
    <source>
        <dbReference type="SAM" id="Coils"/>
    </source>
</evidence>
<keyword evidence="3" id="KW-1185">Reference proteome</keyword>
<comment type="caution">
    <text evidence="2">The sequence shown here is derived from an EMBL/GenBank/DDBJ whole genome shotgun (WGS) entry which is preliminary data.</text>
</comment>
<dbReference type="AlphaFoldDB" id="A0AAW1RTL4"/>
<organism evidence="2 3">
    <name type="scientific">Apatococcus fuscideae</name>
    <dbReference type="NCBI Taxonomy" id="2026836"/>
    <lineage>
        <taxon>Eukaryota</taxon>
        <taxon>Viridiplantae</taxon>
        <taxon>Chlorophyta</taxon>
        <taxon>core chlorophytes</taxon>
        <taxon>Trebouxiophyceae</taxon>
        <taxon>Chlorellales</taxon>
        <taxon>Chlorellaceae</taxon>
        <taxon>Apatococcus</taxon>
    </lineage>
</organism>
<keyword evidence="1" id="KW-0175">Coiled coil</keyword>
<dbReference type="EMBL" id="JALJOV010001988">
    <property type="protein sequence ID" value="KAK9837055.1"/>
    <property type="molecule type" value="Genomic_DNA"/>
</dbReference>